<comment type="similarity">
    <text evidence="2">Belongs to the FHY3/FAR1 family.</text>
</comment>
<dbReference type="InterPro" id="IPR031052">
    <property type="entry name" value="FHY3/FAR1"/>
</dbReference>
<dbReference type="Gramene" id="AUR62039151-RA">
    <property type="protein sequence ID" value="AUR62039151-RA:cds"/>
    <property type="gene ID" value="AUR62039151"/>
</dbReference>
<dbReference type="GO" id="GO:0008270">
    <property type="term" value="F:zinc ion binding"/>
    <property type="evidence" value="ECO:0007669"/>
    <property type="project" value="UniProtKB-UniRule"/>
</dbReference>
<dbReference type="AlphaFoldDB" id="A0A803N1Z8"/>
<feature type="domain" description="SWIM-type" evidence="4">
    <location>
        <begin position="76"/>
        <end position="112"/>
    </location>
</feature>
<evidence type="ECO:0000313" key="6">
    <source>
        <dbReference type="Proteomes" id="UP000596660"/>
    </source>
</evidence>
<reference evidence="5" key="1">
    <citation type="journal article" date="2017" name="Nature">
        <title>The genome of Chenopodium quinoa.</title>
        <authorList>
            <person name="Jarvis D.E."/>
            <person name="Ho Y.S."/>
            <person name="Lightfoot D.J."/>
            <person name="Schmoeckel S.M."/>
            <person name="Li B."/>
            <person name="Borm T.J.A."/>
            <person name="Ohyanagi H."/>
            <person name="Mineta K."/>
            <person name="Michell C.T."/>
            <person name="Saber N."/>
            <person name="Kharbatia N.M."/>
            <person name="Rupper R.R."/>
            <person name="Sharp A.R."/>
            <person name="Dally N."/>
            <person name="Boughton B.A."/>
            <person name="Woo Y.H."/>
            <person name="Gao G."/>
            <person name="Schijlen E.G.W.M."/>
            <person name="Guo X."/>
            <person name="Momin A.A."/>
            <person name="Negrao S."/>
            <person name="Al-Babili S."/>
            <person name="Gehring C."/>
            <person name="Roessner U."/>
            <person name="Jung C."/>
            <person name="Murphy K."/>
            <person name="Arold S.T."/>
            <person name="Gojobori T."/>
            <person name="van der Linden C.G."/>
            <person name="van Loo E.N."/>
            <person name="Jellen E.N."/>
            <person name="Maughan P.J."/>
            <person name="Tester M."/>
        </authorList>
    </citation>
    <scope>NUCLEOTIDE SEQUENCE [LARGE SCALE GENOMIC DNA]</scope>
    <source>
        <strain evidence="5">cv. PI 614886</strain>
    </source>
</reference>
<evidence type="ECO:0000259" key="4">
    <source>
        <dbReference type="PROSITE" id="PS50966"/>
    </source>
</evidence>
<dbReference type="PANTHER" id="PTHR31669">
    <property type="entry name" value="PROTEIN FAR1-RELATED SEQUENCE 10-RELATED"/>
    <property type="match status" value="1"/>
</dbReference>
<accession>A0A803N1Z8</accession>
<dbReference type="EnsemblPlants" id="AUR62039151-RA">
    <property type="protein sequence ID" value="AUR62039151-RA:cds"/>
    <property type="gene ID" value="AUR62039151"/>
</dbReference>
<keyword evidence="2" id="KW-0479">Metal-binding</keyword>
<evidence type="ECO:0000256" key="1">
    <source>
        <dbReference type="PROSITE-ProRule" id="PRU00325"/>
    </source>
</evidence>
<reference evidence="5" key="2">
    <citation type="submission" date="2021-03" db="UniProtKB">
        <authorList>
            <consortium name="EnsemblPlants"/>
        </authorList>
    </citation>
    <scope>IDENTIFICATION</scope>
</reference>
<dbReference type="PROSITE" id="PS50966">
    <property type="entry name" value="ZF_SWIM"/>
    <property type="match status" value="1"/>
</dbReference>
<protein>
    <recommendedName>
        <fullName evidence="2">Protein FAR1-RELATED SEQUENCE</fullName>
    </recommendedName>
</protein>
<name>A0A803N1Z8_CHEQI</name>
<organism evidence="5 6">
    <name type="scientific">Chenopodium quinoa</name>
    <name type="common">Quinoa</name>
    <dbReference type="NCBI Taxonomy" id="63459"/>
    <lineage>
        <taxon>Eukaryota</taxon>
        <taxon>Viridiplantae</taxon>
        <taxon>Streptophyta</taxon>
        <taxon>Embryophyta</taxon>
        <taxon>Tracheophyta</taxon>
        <taxon>Spermatophyta</taxon>
        <taxon>Magnoliopsida</taxon>
        <taxon>eudicotyledons</taxon>
        <taxon>Gunneridae</taxon>
        <taxon>Pentapetalae</taxon>
        <taxon>Caryophyllales</taxon>
        <taxon>Chenopodiaceae</taxon>
        <taxon>Chenopodioideae</taxon>
        <taxon>Atripliceae</taxon>
        <taxon>Chenopodium</taxon>
    </lineage>
</organism>
<dbReference type="Proteomes" id="UP000596660">
    <property type="component" value="Unplaced"/>
</dbReference>
<dbReference type="GO" id="GO:0006355">
    <property type="term" value="P:regulation of DNA-templated transcription"/>
    <property type="evidence" value="ECO:0007669"/>
    <property type="project" value="UniProtKB-UniRule"/>
</dbReference>
<evidence type="ECO:0000313" key="5">
    <source>
        <dbReference type="EnsemblPlants" id="AUR62039151-RA:cds"/>
    </source>
</evidence>
<dbReference type="InterPro" id="IPR007527">
    <property type="entry name" value="Znf_SWIM"/>
</dbReference>
<keyword evidence="1 2" id="KW-0863">Zinc-finger</keyword>
<keyword evidence="6" id="KW-1185">Reference proteome</keyword>
<comment type="function">
    <text evidence="2">Putative transcription activator involved in regulating light control of development.</text>
</comment>
<dbReference type="PANTHER" id="PTHR31669:SF283">
    <property type="entry name" value="PROTEIN FAR1-RELATED SEQUENCE"/>
    <property type="match status" value="1"/>
</dbReference>
<sequence length="368" mass="41604">MENRANAKKEADANNAMRLRHVITGFSYEKAFHKVYTDAKVVEVYNTVVEHLVQDRVWFYDKELKMEIPMDRNRVYTVIFNSETNDALCECKLFKCHGIMCRHQFKVFDDNGVKKVPSKYILRLWRKDVHRRHTRVKVAYHDPSKTEEVKRYDRIMVQFESVCLKAASRPEFVKMVFDAICKLEKSLDASILKDSANSGAAIQKGTSNTVGGIEKESANSTAAAMESSPSGLEDISINTPTPMELVPSEDCLYSGSSVNENLSEKCASKASFARTKTNNVGNCWLTEPELNNPPKPKRKRGRKAKEQQVPATVMPGHIQVEHGTVPTMWLGGIGYGPAYGEVGHFTRSIHSCPEWVARMFCRLFVEAL</sequence>
<proteinExistence type="inferred from homology"/>
<comment type="subcellular location">
    <subcellularLocation>
        <location evidence="2">Nucleus</location>
    </subcellularLocation>
</comment>
<keyword evidence="2" id="KW-0862">Zinc</keyword>
<evidence type="ECO:0000256" key="3">
    <source>
        <dbReference type="SAM" id="MobiDB-lite"/>
    </source>
</evidence>
<keyword evidence="2" id="KW-0539">Nucleus</keyword>
<feature type="region of interest" description="Disordered" evidence="3">
    <location>
        <begin position="286"/>
        <end position="310"/>
    </location>
</feature>
<dbReference type="GO" id="GO:0005634">
    <property type="term" value="C:nucleus"/>
    <property type="evidence" value="ECO:0007669"/>
    <property type="project" value="UniProtKB-SubCell"/>
</dbReference>
<evidence type="ECO:0000256" key="2">
    <source>
        <dbReference type="RuleBase" id="RU367018"/>
    </source>
</evidence>